<dbReference type="Gene3D" id="3.40.50.1240">
    <property type="entry name" value="Phosphoglycerate mutase-like"/>
    <property type="match status" value="1"/>
</dbReference>
<protein>
    <submittedName>
        <fullName evidence="2">Histidine phosphatase</fullName>
    </submittedName>
</protein>
<dbReference type="InterPro" id="IPR013078">
    <property type="entry name" value="His_Pase_superF_clade-1"/>
</dbReference>
<dbReference type="AlphaFoldDB" id="A0A2V1KB41"/>
<dbReference type="Proteomes" id="UP000245283">
    <property type="component" value="Unassembled WGS sequence"/>
</dbReference>
<reference evidence="3" key="1">
    <citation type="submission" date="2018-05" db="EMBL/GenBank/DDBJ databases">
        <authorList>
            <person name="Li Y."/>
        </authorList>
    </citation>
    <scope>NUCLEOTIDE SEQUENCE [LARGE SCALE GENOMIC DNA]</scope>
    <source>
        <strain evidence="3">sk1b4</strain>
    </source>
</reference>
<dbReference type="OrthoDB" id="9810154at2"/>
<evidence type="ECO:0000313" key="3">
    <source>
        <dbReference type="Proteomes" id="UP000245283"/>
    </source>
</evidence>
<keyword evidence="3" id="KW-1185">Reference proteome</keyword>
<name>A0A2V1KB41_9ACTO</name>
<dbReference type="CDD" id="cd07067">
    <property type="entry name" value="HP_PGM_like"/>
    <property type="match status" value="1"/>
</dbReference>
<proteinExistence type="predicted"/>
<dbReference type="RefSeq" id="WP_109093322.1">
    <property type="nucleotide sequence ID" value="NZ_QETB01000002.1"/>
</dbReference>
<organism evidence="2 3">
    <name type="scientific">Ancrocorticia populi</name>
    <dbReference type="NCBI Taxonomy" id="2175228"/>
    <lineage>
        <taxon>Bacteria</taxon>
        <taxon>Bacillati</taxon>
        <taxon>Actinomycetota</taxon>
        <taxon>Actinomycetes</taxon>
        <taxon>Actinomycetales</taxon>
        <taxon>Actinomycetaceae</taxon>
        <taxon>Ancrocorticia</taxon>
    </lineage>
</organism>
<dbReference type="SMART" id="SM00855">
    <property type="entry name" value="PGAM"/>
    <property type="match status" value="1"/>
</dbReference>
<evidence type="ECO:0000313" key="2">
    <source>
        <dbReference type="EMBL" id="PWF26676.1"/>
    </source>
</evidence>
<comment type="caution">
    <text evidence="2">The sequence shown here is derived from an EMBL/GenBank/DDBJ whole genome shotgun (WGS) entry which is preliminary data.</text>
</comment>
<evidence type="ECO:0000256" key="1">
    <source>
        <dbReference type="SAM" id="MobiDB-lite"/>
    </source>
</evidence>
<feature type="region of interest" description="Disordered" evidence="1">
    <location>
        <begin position="12"/>
        <end position="36"/>
    </location>
</feature>
<sequence>MPQLILMRHAKAANGSRDFKRPLSRTGREQANAQAGPLSARAAHIDLVLVSAAERTMQTLEGLKSGGLQVGEVRSSEELYGAGWHDLLAMLREVPSSTGTVLVVGHEPTMSITSAMLASEDSPGYGELRAGFPTATAAIGTLPEWRTLEEGGLTLSEVLRVAI</sequence>
<dbReference type="InterPro" id="IPR029033">
    <property type="entry name" value="His_PPase_superfam"/>
</dbReference>
<dbReference type="EMBL" id="QETB01000002">
    <property type="protein sequence ID" value="PWF26676.1"/>
    <property type="molecule type" value="Genomic_DNA"/>
</dbReference>
<dbReference type="Pfam" id="PF00300">
    <property type="entry name" value="His_Phos_1"/>
    <property type="match status" value="1"/>
</dbReference>
<dbReference type="SUPFAM" id="SSF53254">
    <property type="entry name" value="Phosphoglycerate mutase-like"/>
    <property type="match status" value="1"/>
</dbReference>
<gene>
    <name evidence="2" type="ORF">DD236_05140</name>
</gene>
<accession>A0A2V1KB41</accession>